<dbReference type="GeneID" id="80451364"/>
<dbReference type="PANTHER" id="PTHR43179:SF7">
    <property type="entry name" value="RHAMNOSYLTRANSFERASE WBBL"/>
    <property type="match status" value="1"/>
</dbReference>
<dbReference type="InterPro" id="IPR001173">
    <property type="entry name" value="Glyco_trans_2-like"/>
</dbReference>
<dbReference type="SUPFAM" id="SSF53448">
    <property type="entry name" value="Nucleotide-diphospho-sugar transferases"/>
    <property type="match status" value="1"/>
</dbReference>
<dbReference type="AlphaFoldDB" id="A0A173LW09"/>
<dbReference type="Pfam" id="PF00535">
    <property type="entry name" value="Glycos_transf_2"/>
    <property type="match status" value="1"/>
</dbReference>
<gene>
    <name evidence="2" type="ORF">AUMI_11790</name>
</gene>
<dbReference type="RefSeq" id="WP_096380302.1">
    <property type="nucleotide sequence ID" value="NZ_AP017457.1"/>
</dbReference>
<organism evidence="2 3">
    <name type="scientific">Aurantimicrobium minutum</name>
    <dbReference type="NCBI Taxonomy" id="708131"/>
    <lineage>
        <taxon>Bacteria</taxon>
        <taxon>Bacillati</taxon>
        <taxon>Actinomycetota</taxon>
        <taxon>Actinomycetes</taxon>
        <taxon>Micrococcales</taxon>
        <taxon>Microbacteriaceae</taxon>
        <taxon>Aurantimicrobium</taxon>
    </lineage>
</organism>
<evidence type="ECO:0000259" key="1">
    <source>
        <dbReference type="Pfam" id="PF00535"/>
    </source>
</evidence>
<dbReference type="OrthoDB" id="7615426at2"/>
<dbReference type="EMBL" id="AP017457">
    <property type="protein sequence ID" value="BAU98721.1"/>
    <property type="molecule type" value="Genomic_DNA"/>
</dbReference>
<accession>A0A173LW09</accession>
<dbReference type="Gene3D" id="3.90.550.10">
    <property type="entry name" value="Spore Coat Polysaccharide Biosynthesis Protein SpsA, Chain A"/>
    <property type="match status" value="1"/>
</dbReference>
<dbReference type="Proteomes" id="UP000243847">
    <property type="component" value="Chromosome sequence1"/>
</dbReference>
<reference evidence="2 3" key="1">
    <citation type="journal article" date="2016" name="Genome Announc.">
        <title>Complete Genome Sequence of Aurantimicrobium minutum Type Strain KNCT, a Planktonic Ultramicrobacterium Isolated from River Water.</title>
        <authorList>
            <person name="Nakai R."/>
            <person name="Fujisawa T."/>
            <person name="Nakamura Y."/>
            <person name="Nishide H."/>
            <person name="Uchiyama I."/>
            <person name="Baba T."/>
            <person name="Toyoda A."/>
            <person name="Fujiyama A."/>
            <person name="Naganuma T."/>
            <person name="Niki H."/>
        </authorList>
    </citation>
    <scope>NUCLEOTIDE SEQUENCE [LARGE SCALE GENOMIC DNA]</scope>
    <source>
        <strain evidence="2 3">KNC</strain>
    </source>
</reference>
<proteinExistence type="predicted"/>
<sequence>MKPIFQEKITFLIEDTLPKNSKKKIHNWAAALSKTVGGVNIEELKMLGNENNSEIKAAISRSDCDRIVFIFEPITPRTRFTSKFVDELSQNKDSDVIYFDSREVQRPEFSPERLRGQNYLGPFVIFKRETINEIPGLSFKFGTTSLWSLTLSLFLQKKVISHGKTQIFHEAFLEPREVTLQESEYIRNTIHDFLDQPNGGECVEVISAELFPSRRFAQTDTLISIIIPTRGTKDPHDQKPLLIRTIESVESTTKHLNIEYVVVVDEGYDSSVIQELEEITGPRLSLVLWNEAFNFSKKMNLGFVHSQGEFILLLNDDIEVISKGWLEALLSLAQLPNAGMVGAMLYYEDGTIQHAGHAYYHGSPTHIGLNAPRGSKGPRGALLVERELSGVTAACAMMPREVFKRVGGFSALLPGNFNDVDLCLKVGWAGYDVYWTPFAELFHFESKTRDAHVHYYELDIIAERWGPRLEDNRFWSNHPSDVT</sequence>
<name>A0A173LW09_9MICO</name>
<evidence type="ECO:0000313" key="2">
    <source>
        <dbReference type="EMBL" id="BAU98721.1"/>
    </source>
</evidence>
<dbReference type="PANTHER" id="PTHR43179">
    <property type="entry name" value="RHAMNOSYLTRANSFERASE WBBL"/>
    <property type="match status" value="1"/>
</dbReference>
<dbReference type="InterPro" id="IPR029044">
    <property type="entry name" value="Nucleotide-diphossugar_trans"/>
</dbReference>
<dbReference type="KEGG" id="amin:AUMI_11790"/>
<keyword evidence="2" id="KW-0808">Transferase</keyword>
<protein>
    <submittedName>
        <fullName evidence="2">Glycosyltransferase</fullName>
    </submittedName>
</protein>
<feature type="domain" description="Glycosyltransferase 2-like" evidence="1">
    <location>
        <begin position="224"/>
        <end position="406"/>
    </location>
</feature>
<evidence type="ECO:0000313" key="3">
    <source>
        <dbReference type="Proteomes" id="UP000243847"/>
    </source>
</evidence>
<dbReference type="GO" id="GO:0016740">
    <property type="term" value="F:transferase activity"/>
    <property type="evidence" value="ECO:0007669"/>
    <property type="project" value="UniProtKB-KW"/>
</dbReference>